<evidence type="ECO:0000313" key="2">
    <source>
        <dbReference type="EMBL" id="WAQ99438.1"/>
    </source>
</evidence>
<dbReference type="Proteomes" id="UP001164746">
    <property type="component" value="Chromosome 3"/>
</dbReference>
<accession>A0ABY7DQQ3</accession>
<organism evidence="2 3">
    <name type="scientific">Mya arenaria</name>
    <name type="common">Soft-shell clam</name>
    <dbReference type="NCBI Taxonomy" id="6604"/>
    <lineage>
        <taxon>Eukaryota</taxon>
        <taxon>Metazoa</taxon>
        <taxon>Spiralia</taxon>
        <taxon>Lophotrochozoa</taxon>
        <taxon>Mollusca</taxon>
        <taxon>Bivalvia</taxon>
        <taxon>Autobranchia</taxon>
        <taxon>Heteroconchia</taxon>
        <taxon>Euheterodonta</taxon>
        <taxon>Imparidentia</taxon>
        <taxon>Neoheterodontei</taxon>
        <taxon>Myida</taxon>
        <taxon>Myoidea</taxon>
        <taxon>Myidae</taxon>
        <taxon>Mya</taxon>
    </lineage>
</organism>
<feature type="region of interest" description="Disordered" evidence="1">
    <location>
        <begin position="1"/>
        <end position="83"/>
    </location>
</feature>
<reference evidence="2" key="1">
    <citation type="submission" date="2022-11" db="EMBL/GenBank/DDBJ databases">
        <title>Centuries of genome instability and evolution in soft-shell clam transmissible cancer (bioRxiv).</title>
        <authorList>
            <person name="Hart S.F.M."/>
            <person name="Yonemitsu M.A."/>
            <person name="Giersch R.M."/>
            <person name="Beal B.F."/>
            <person name="Arriagada G."/>
            <person name="Davis B.W."/>
            <person name="Ostrander E.A."/>
            <person name="Goff S.P."/>
            <person name="Metzger M.J."/>
        </authorList>
    </citation>
    <scope>NUCLEOTIDE SEQUENCE</scope>
    <source>
        <strain evidence="2">MELC-2E11</strain>
        <tissue evidence="2">Siphon/mantle</tissue>
    </source>
</reference>
<sequence>MDEDRQNSGKGDDMEPKSSRFMPVPEHMLSRSHHSSRENVDDAVVPPPSYTEVVVNRNKYEEPPPETEDVPMADMGEGAEGSELSPEEIAVIMQMRDSRSSYVDGAGREEEAFEMLEKDSDDDRRWTDVAGDLGTVGMESQGVARISSVVDAEEGNAGSHRCSMEDVMSWGPTPSDCCPDCCKSRECQSNTYCETCNPLASCNQGYHVDARFFNLLGVSIPNEVFERYLHIAILEVQKEREFFFRNHTLTVKETERQTKNITNRAKEKLDQGHAEANRIRTVANADKEVIVTNAQVSALKDMYTYLNITRQDYKASVLLVRSLEDSATSQSIK</sequence>
<feature type="compositionally biased region" description="Basic and acidic residues" evidence="1">
    <location>
        <begin position="1"/>
        <end position="18"/>
    </location>
</feature>
<dbReference type="EMBL" id="CP111014">
    <property type="protein sequence ID" value="WAQ99438.1"/>
    <property type="molecule type" value="Genomic_DNA"/>
</dbReference>
<protein>
    <submittedName>
        <fullName evidence="2">Uncharacterized protein</fullName>
    </submittedName>
</protein>
<evidence type="ECO:0000256" key="1">
    <source>
        <dbReference type="SAM" id="MobiDB-lite"/>
    </source>
</evidence>
<evidence type="ECO:0000313" key="3">
    <source>
        <dbReference type="Proteomes" id="UP001164746"/>
    </source>
</evidence>
<keyword evidence="3" id="KW-1185">Reference proteome</keyword>
<name>A0ABY7DQQ3_MYAAR</name>
<proteinExistence type="predicted"/>
<gene>
    <name evidence="2" type="ORF">MAR_023811</name>
</gene>